<reference evidence="2" key="1">
    <citation type="submission" date="2015-07" db="EMBL/GenBank/DDBJ databases">
        <title>MeaNS - Measles Nucleotide Surveillance Program.</title>
        <authorList>
            <person name="Tran T."/>
            <person name="Druce J."/>
        </authorList>
    </citation>
    <scope>NUCLEOTIDE SEQUENCE</scope>
    <source>
        <strain evidence="2">UCB-OBI-ISO-001</strain>
        <tissue evidence="2">Gonad</tissue>
    </source>
</reference>
<name>A0A0L8I3D7_OCTBM</name>
<evidence type="ECO:0000313" key="2">
    <source>
        <dbReference type="EMBL" id="KOF95997.1"/>
    </source>
</evidence>
<dbReference type="EMBL" id="KQ416654">
    <property type="protein sequence ID" value="KOF95997.1"/>
    <property type="molecule type" value="Genomic_DNA"/>
</dbReference>
<feature type="signal peptide" evidence="1">
    <location>
        <begin position="1"/>
        <end position="19"/>
    </location>
</feature>
<evidence type="ECO:0000256" key="1">
    <source>
        <dbReference type="SAM" id="SignalP"/>
    </source>
</evidence>
<feature type="chain" id="PRO_5005584108" evidence="1">
    <location>
        <begin position="20"/>
        <end position="98"/>
    </location>
</feature>
<organism evidence="2">
    <name type="scientific">Octopus bimaculoides</name>
    <name type="common">California two-spotted octopus</name>
    <dbReference type="NCBI Taxonomy" id="37653"/>
    <lineage>
        <taxon>Eukaryota</taxon>
        <taxon>Metazoa</taxon>
        <taxon>Spiralia</taxon>
        <taxon>Lophotrochozoa</taxon>
        <taxon>Mollusca</taxon>
        <taxon>Cephalopoda</taxon>
        <taxon>Coleoidea</taxon>
        <taxon>Octopodiformes</taxon>
        <taxon>Octopoda</taxon>
        <taxon>Incirrata</taxon>
        <taxon>Octopodidae</taxon>
        <taxon>Octopus</taxon>
    </lineage>
</organism>
<gene>
    <name evidence="2" type="ORF">OCBIM_22036707mg</name>
</gene>
<accession>A0A0L8I3D7</accession>
<protein>
    <submittedName>
        <fullName evidence="2">Uncharacterized protein</fullName>
    </submittedName>
</protein>
<dbReference type="AlphaFoldDB" id="A0A0L8I3D7"/>
<keyword evidence="1" id="KW-0732">Signal</keyword>
<sequence>MNAITRKAILLVLIRISVGQVTEQACSSNEVTEINNGYKNLTSEMFLITNFTQGFNNSLKKMSLVTNLFRIHKGFNVAPVEKSMGVKFGDRGAHSIGP</sequence>
<proteinExistence type="predicted"/>